<evidence type="ECO:0000313" key="5">
    <source>
        <dbReference type="EMBL" id="NIJ58315.1"/>
    </source>
</evidence>
<dbReference type="RefSeq" id="WP_166952244.1">
    <property type="nucleotide sequence ID" value="NZ_JAASQI010000004.1"/>
</dbReference>
<dbReference type="InterPro" id="IPR001647">
    <property type="entry name" value="HTH_TetR"/>
</dbReference>
<dbReference type="Pfam" id="PF14246">
    <property type="entry name" value="TetR_C_7"/>
    <property type="match status" value="1"/>
</dbReference>
<feature type="region of interest" description="Disordered" evidence="3">
    <location>
        <begin position="1"/>
        <end position="25"/>
    </location>
</feature>
<dbReference type="PRINTS" id="PR00455">
    <property type="entry name" value="HTHTETR"/>
</dbReference>
<dbReference type="PROSITE" id="PS50977">
    <property type="entry name" value="HTH_TETR_2"/>
    <property type="match status" value="1"/>
</dbReference>
<keyword evidence="1 2" id="KW-0238">DNA-binding</keyword>
<evidence type="ECO:0000256" key="1">
    <source>
        <dbReference type="ARBA" id="ARBA00023125"/>
    </source>
</evidence>
<evidence type="ECO:0000313" key="6">
    <source>
        <dbReference type="Proteomes" id="UP001429580"/>
    </source>
</evidence>
<accession>A0ABX0V3C5</accession>
<dbReference type="SUPFAM" id="SSF46689">
    <property type="entry name" value="Homeodomain-like"/>
    <property type="match status" value="1"/>
</dbReference>
<dbReference type="PROSITE" id="PS01081">
    <property type="entry name" value="HTH_TETR_1"/>
    <property type="match status" value="1"/>
</dbReference>
<dbReference type="Proteomes" id="UP001429580">
    <property type="component" value="Unassembled WGS sequence"/>
</dbReference>
<dbReference type="InterPro" id="IPR023772">
    <property type="entry name" value="DNA-bd_HTH_TetR-type_CS"/>
</dbReference>
<dbReference type="InterPro" id="IPR009057">
    <property type="entry name" value="Homeodomain-like_sf"/>
</dbReference>
<evidence type="ECO:0000256" key="3">
    <source>
        <dbReference type="SAM" id="MobiDB-lite"/>
    </source>
</evidence>
<dbReference type="Gene3D" id="1.10.357.10">
    <property type="entry name" value="Tetracycline Repressor, domain 2"/>
    <property type="match status" value="1"/>
</dbReference>
<feature type="domain" description="HTH tetR-type" evidence="4">
    <location>
        <begin position="23"/>
        <end position="83"/>
    </location>
</feature>
<sequence>MNRPDHSAARHVPATDGRTDTESKKRRDIIDGARRVFFDKGFDGSSMDEIARAAGVSKATIYAYFDSKEELFQALVKVDRSQSAERLFEFDPGDPDVEGLLRRIGTSFMTMMVRPDHIRLVRLVMGAAEKFPRIGQAFFETGPCMGGRRLADLLADQTRHGRLRIDDCEMAAFQFFNLCQGNIVKGLMFGGDTAPAPATIDATVASAVRVFLAAYAVKAPAA</sequence>
<name>A0ABX0V3C5_9HYPH</name>
<gene>
    <name evidence="5" type="ORF">FHS82_002157</name>
</gene>
<dbReference type="PANTHER" id="PTHR30055:SF146">
    <property type="entry name" value="HTH-TYPE TRANSCRIPTIONAL DUAL REGULATOR CECR"/>
    <property type="match status" value="1"/>
</dbReference>
<dbReference type="Pfam" id="PF00440">
    <property type="entry name" value="TetR_N"/>
    <property type="match status" value="1"/>
</dbReference>
<protein>
    <submittedName>
        <fullName evidence="5">AcrR family transcriptional regulator</fullName>
    </submittedName>
</protein>
<reference evidence="5 6" key="1">
    <citation type="submission" date="2020-03" db="EMBL/GenBank/DDBJ databases">
        <title>Genomic Encyclopedia of Type Strains, Phase IV (KMG-IV): sequencing the most valuable type-strain genomes for metagenomic binning, comparative biology and taxonomic classification.</title>
        <authorList>
            <person name="Goeker M."/>
        </authorList>
    </citation>
    <scope>NUCLEOTIDE SEQUENCE [LARGE SCALE GENOMIC DNA]</scope>
    <source>
        <strain evidence="5 6">DSM 103870</strain>
    </source>
</reference>
<organism evidence="5 6">
    <name type="scientific">Pseudochelatococcus lubricantis</name>
    <dbReference type="NCBI Taxonomy" id="1538102"/>
    <lineage>
        <taxon>Bacteria</taxon>
        <taxon>Pseudomonadati</taxon>
        <taxon>Pseudomonadota</taxon>
        <taxon>Alphaproteobacteria</taxon>
        <taxon>Hyphomicrobiales</taxon>
        <taxon>Chelatococcaceae</taxon>
        <taxon>Pseudochelatococcus</taxon>
    </lineage>
</organism>
<dbReference type="EMBL" id="JAASQI010000004">
    <property type="protein sequence ID" value="NIJ58315.1"/>
    <property type="molecule type" value="Genomic_DNA"/>
</dbReference>
<comment type="caution">
    <text evidence="5">The sequence shown here is derived from an EMBL/GenBank/DDBJ whole genome shotgun (WGS) entry which is preliminary data.</text>
</comment>
<dbReference type="SUPFAM" id="SSF48498">
    <property type="entry name" value="Tetracyclin repressor-like, C-terminal domain"/>
    <property type="match status" value="1"/>
</dbReference>
<dbReference type="Gene3D" id="1.10.10.60">
    <property type="entry name" value="Homeodomain-like"/>
    <property type="match status" value="1"/>
</dbReference>
<dbReference type="InterPro" id="IPR039536">
    <property type="entry name" value="TetR_C_Proteobacteria"/>
</dbReference>
<keyword evidence="6" id="KW-1185">Reference proteome</keyword>
<dbReference type="PANTHER" id="PTHR30055">
    <property type="entry name" value="HTH-TYPE TRANSCRIPTIONAL REGULATOR RUTR"/>
    <property type="match status" value="1"/>
</dbReference>
<dbReference type="InterPro" id="IPR036271">
    <property type="entry name" value="Tet_transcr_reg_TetR-rel_C_sf"/>
</dbReference>
<proteinExistence type="predicted"/>
<feature type="DNA-binding region" description="H-T-H motif" evidence="2">
    <location>
        <begin position="46"/>
        <end position="65"/>
    </location>
</feature>
<dbReference type="InterPro" id="IPR050109">
    <property type="entry name" value="HTH-type_TetR-like_transc_reg"/>
</dbReference>
<evidence type="ECO:0000259" key="4">
    <source>
        <dbReference type="PROSITE" id="PS50977"/>
    </source>
</evidence>
<evidence type="ECO:0000256" key="2">
    <source>
        <dbReference type="PROSITE-ProRule" id="PRU00335"/>
    </source>
</evidence>